<gene>
    <name evidence="1" type="ORF">ACFO3N_19225</name>
</gene>
<evidence type="ECO:0000313" key="2">
    <source>
        <dbReference type="Proteomes" id="UP001596003"/>
    </source>
</evidence>
<evidence type="ECO:0000313" key="1">
    <source>
        <dbReference type="EMBL" id="MFC4479217.1"/>
    </source>
</evidence>
<organism evidence="1 2">
    <name type="scientific">Flavobacterium chungangensis</name>
    <dbReference type="NCBI Taxonomy" id="2708132"/>
    <lineage>
        <taxon>Bacteria</taxon>
        <taxon>Pseudomonadati</taxon>
        <taxon>Bacteroidota</taxon>
        <taxon>Flavobacteriia</taxon>
        <taxon>Flavobacteriales</taxon>
        <taxon>Flavobacteriaceae</taxon>
        <taxon>Flavobacterium</taxon>
    </lineage>
</organism>
<dbReference type="RefSeq" id="WP_379800478.1">
    <property type="nucleotide sequence ID" value="NZ_JBHSFY010000013.1"/>
</dbReference>
<protein>
    <submittedName>
        <fullName evidence="1">Uncharacterized protein</fullName>
    </submittedName>
</protein>
<name>A0ABV8ZLC3_9FLAO</name>
<keyword evidence="2" id="KW-1185">Reference proteome</keyword>
<accession>A0ABV8ZLC3</accession>
<dbReference type="Proteomes" id="UP001596003">
    <property type="component" value="Unassembled WGS sequence"/>
</dbReference>
<reference evidence="2" key="1">
    <citation type="journal article" date="2019" name="Int. J. Syst. Evol. Microbiol.">
        <title>The Global Catalogue of Microorganisms (GCM) 10K type strain sequencing project: providing services to taxonomists for standard genome sequencing and annotation.</title>
        <authorList>
            <consortium name="The Broad Institute Genomics Platform"/>
            <consortium name="The Broad Institute Genome Sequencing Center for Infectious Disease"/>
            <person name="Wu L."/>
            <person name="Ma J."/>
        </authorList>
    </citation>
    <scope>NUCLEOTIDE SEQUENCE [LARGE SCALE GENOMIC DNA]</scope>
    <source>
        <strain evidence="2">NBRC 103627</strain>
    </source>
</reference>
<sequence>MIKALKVTAISFFLFLNLCFSQEKRAKDITLEIVDKVLKNNSYAKLLISNNSSYNYYLPILNSVDSEKWNFMLPTNETSFFLVHMIVYNFNNENLSWQSNNCFDEDVDPISRSFDEKWMQKKKSIKIEDFILLKAGQKKVINVPINLQVKLSNDCFWEIKDYKNEKELKVSYYYRKKQEELESLFLSSEILNKLKQLNYKLYNLKIESNKVNLILQ</sequence>
<proteinExistence type="predicted"/>
<comment type="caution">
    <text evidence="1">The sequence shown here is derived from an EMBL/GenBank/DDBJ whole genome shotgun (WGS) entry which is preliminary data.</text>
</comment>
<dbReference type="EMBL" id="JBHSFY010000013">
    <property type="protein sequence ID" value="MFC4479217.1"/>
    <property type="molecule type" value="Genomic_DNA"/>
</dbReference>